<dbReference type="RefSeq" id="WP_084859298.1">
    <property type="nucleotide sequence ID" value="NZ_NBWC01000055.1"/>
</dbReference>
<gene>
    <name evidence="1" type="ORF">B7H17_26200</name>
</gene>
<organism evidence="1 2">
    <name type="scientific">Pseudomonas putida</name>
    <name type="common">Arthrobacter siderocapsulatus</name>
    <dbReference type="NCBI Taxonomy" id="303"/>
    <lineage>
        <taxon>Bacteria</taxon>
        <taxon>Pseudomonadati</taxon>
        <taxon>Pseudomonadota</taxon>
        <taxon>Gammaproteobacteria</taxon>
        <taxon>Pseudomonadales</taxon>
        <taxon>Pseudomonadaceae</taxon>
        <taxon>Pseudomonas</taxon>
    </lineage>
</organism>
<name>A0A1X0ZM96_PSEPU</name>
<dbReference type="OrthoDB" id="7032595at2"/>
<evidence type="ECO:0000313" key="2">
    <source>
        <dbReference type="Proteomes" id="UP000193675"/>
    </source>
</evidence>
<protein>
    <submittedName>
        <fullName evidence="1">Uncharacterized protein</fullName>
    </submittedName>
</protein>
<comment type="caution">
    <text evidence="1">The sequence shown here is derived from an EMBL/GenBank/DDBJ whole genome shotgun (WGS) entry which is preliminary data.</text>
</comment>
<evidence type="ECO:0000313" key="1">
    <source>
        <dbReference type="EMBL" id="ORL58091.1"/>
    </source>
</evidence>
<dbReference type="AlphaFoldDB" id="A0A1X0ZM96"/>
<dbReference type="EMBL" id="NBWC01000055">
    <property type="protein sequence ID" value="ORL58091.1"/>
    <property type="molecule type" value="Genomic_DNA"/>
</dbReference>
<sequence>MDTNKMRDQVAQQFEAFYTEYERKRDANGWMPLDTHVVVHMRNAFVASREAVVVELPRSRADAGEKANGDQSLLSALMANHLAIEQCKEAIEAQGLRVTP</sequence>
<accession>A0A1X0ZM96</accession>
<proteinExistence type="predicted"/>
<dbReference type="Pfam" id="PF26207">
    <property type="entry name" value="Phage_phiTE_015"/>
    <property type="match status" value="1"/>
</dbReference>
<dbReference type="InterPro" id="IPR058601">
    <property type="entry name" value="Phage_phiTE_015-like"/>
</dbReference>
<reference evidence="1 2" key="1">
    <citation type="submission" date="2017-04" db="EMBL/GenBank/DDBJ databases">
        <title>Presence of VIM-2 positive Pseudomonas species in chickens and their surrounding environment.</title>
        <authorList>
            <person name="Zhang R."/>
        </authorList>
    </citation>
    <scope>NUCLEOTIDE SEQUENCE [LARGE SCALE GENOMIC DNA]</scope>
    <source>
        <strain evidence="1 2">DZ-C18</strain>
    </source>
</reference>
<dbReference type="Proteomes" id="UP000193675">
    <property type="component" value="Unassembled WGS sequence"/>
</dbReference>